<organism evidence="2 3">
    <name type="scientific">Allochromatium palmeri</name>
    <dbReference type="NCBI Taxonomy" id="231048"/>
    <lineage>
        <taxon>Bacteria</taxon>
        <taxon>Pseudomonadati</taxon>
        <taxon>Pseudomonadota</taxon>
        <taxon>Gammaproteobacteria</taxon>
        <taxon>Chromatiales</taxon>
        <taxon>Chromatiaceae</taxon>
        <taxon>Allochromatium</taxon>
    </lineage>
</organism>
<dbReference type="SUPFAM" id="SSF53335">
    <property type="entry name" value="S-adenosyl-L-methionine-dependent methyltransferases"/>
    <property type="match status" value="1"/>
</dbReference>
<dbReference type="EMBL" id="WNKT01000065">
    <property type="protein sequence ID" value="MTW23024.1"/>
    <property type="molecule type" value="Genomic_DNA"/>
</dbReference>
<accession>A0A6N8EL39</accession>
<evidence type="ECO:0000256" key="1">
    <source>
        <dbReference type="SAM" id="Phobius"/>
    </source>
</evidence>
<keyword evidence="3" id="KW-1185">Reference proteome</keyword>
<dbReference type="GO" id="GO:0008168">
    <property type="term" value="F:methyltransferase activity"/>
    <property type="evidence" value="ECO:0007669"/>
    <property type="project" value="UniProtKB-KW"/>
</dbReference>
<feature type="transmembrane region" description="Helical" evidence="1">
    <location>
        <begin position="201"/>
        <end position="222"/>
    </location>
</feature>
<evidence type="ECO:0000313" key="3">
    <source>
        <dbReference type="Proteomes" id="UP000434044"/>
    </source>
</evidence>
<dbReference type="InterPro" id="IPR029063">
    <property type="entry name" value="SAM-dependent_MTases_sf"/>
</dbReference>
<keyword evidence="1" id="KW-1133">Transmembrane helix</keyword>
<feature type="transmembrane region" description="Helical" evidence="1">
    <location>
        <begin position="171"/>
        <end position="189"/>
    </location>
</feature>
<keyword evidence="2" id="KW-0808">Transferase</keyword>
<reference evidence="2 3" key="1">
    <citation type="submission" date="2019-11" db="EMBL/GenBank/DDBJ databases">
        <title>Whole-genome sequence of the anaerobic purple sulfur bacterium Allochromatium palmeri DSM 15591.</title>
        <authorList>
            <person name="Kyndt J.A."/>
            <person name="Meyer T.E."/>
        </authorList>
    </citation>
    <scope>NUCLEOTIDE SEQUENCE [LARGE SCALE GENOMIC DNA]</scope>
    <source>
        <strain evidence="2 3">DSM 15591</strain>
    </source>
</reference>
<keyword evidence="2" id="KW-0489">Methyltransferase</keyword>
<evidence type="ECO:0000313" key="2">
    <source>
        <dbReference type="EMBL" id="MTW23024.1"/>
    </source>
</evidence>
<dbReference type="Proteomes" id="UP000434044">
    <property type="component" value="Unassembled WGS sequence"/>
</dbReference>
<sequence>MWYIMRRLHLFELEDSPHLPSPIRNGITDFLEFAVVAPHLYAPIVPRLNHVFEHRQVRHIIDLCAGGGGPWKRLRNDLNGIRDGRTRLQLTDLYPNVPALTKLKVGYGDQIDVVVESVSAMDVPTHLDGFRTLFSSFHHFRPAQARAILADAVEKGQGIAVFESTLRHPLLLLYMLLTPLLVLLATPFIRPFRWSRLFWTYLIPVIPFAVMFDGIVSCLRTYTVAELRDMTKDLGDGHYTWDIGLERIGPLPVGITYLIGYPSQAELG</sequence>
<protein>
    <submittedName>
        <fullName evidence="2">Class I SAM-dependent methyltransferase</fullName>
    </submittedName>
</protein>
<name>A0A6N8EL39_9GAMM</name>
<proteinExistence type="predicted"/>
<keyword evidence="1" id="KW-0812">Transmembrane</keyword>
<dbReference type="RefSeq" id="WP_186343205.1">
    <property type="nucleotide sequence ID" value="NZ_WNKT01000065.1"/>
</dbReference>
<gene>
    <name evidence="2" type="ORF">GJ668_18405</name>
</gene>
<keyword evidence="1" id="KW-0472">Membrane</keyword>
<comment type="caution">
    <text evidence="2">The sequence shown here is derived from an EMBL/GenBank/DDBJ whole genome shotgun (WGS) entry which is preliminary data.</text>
</comment>
<dbReference type="AlphaFoldDB" id="A0A6N8EL39"/>
<dbReference type="GO" id="GO:0032259">
    <property type="term" value="P:methylation"/>
    <property type="evidence" value="ECO:0007669"/>
    <property type="project" value="UniProtKB-KW"/>
</dbReference>